<evidence type="ECO:0000313" key="2">
    <source>
        <dbReference type="Proteomes" id="UP000306229"/>
    </source>
</evidence>
<reference evidence="1 2" key="1">
    <citation type="submission" date="2019-05" db="EMBL/GenBank/DDBJ databases">
        <title>Algicella ahnfeltiae gen. nov., sp. nov., a novel marine bacterium of the family Flavobacteriaceae isolated from a red alga.</title>
        <authorList>
            <person name="Nedashkovskaya O.I."/>
            <person name="Kukhlevskiy A.D."/>
            <person name="Kim S.-G."/>
            <person name="Zhukova N.V."/>
            <person name="Mikhailov V.V."/>
        </authorList>
    </citation>
    <scope>NUCLEOTIDE SEQUENCE [LARGE SCALE GENOMIC DNA]</scope>
    <source>
        <strain evidence="1 2">10Alg115</strain>
    </source>
</reference>
<dbReference type="RefSeq" id="WP_138950016.1">
    <property type="nucleotide sequence ID" value="NZ_CP040749.1"/>
</dbReference>
<dbReference type="OrthoDB" id="1427655at2"/>
<dbReference type="AlphaFoldDB" id="A0A5B7TUZ5"/>
<organism evidence="1 2">
    <name type="scientific">Aureibaculum algae</name>
    <dbReference type="NCBI Taxonomy" id="2584122"/>
    <lineage>
        <taxon>Bacteria</taxon>
        <taxon>Pseudomonadati</taxon>
        <taxon>Bacteroidota</taxon>
        <taxon>Flavobacteriia</taxon>
        <taxon>Flavobacteriales</taxon>
        <taxon>Flavobacteriaceae</taxon>
        <taxon>Aureibaculum</taxon>
    </lineage>
</organism>
<dbReference type="EMBL" id="CP040749">
    <property type="protein sequence ID" value="QCX39151.1"/>
    <property type="molecule type" value="Genomic_DNA"/>
</dbReference>
<gene>
    <name evidence="1" type="ORF">FF125_12145</name>
</gene>
<accession>A0A5B7TUZ5</accession>
<dbReference type="Proteomes" id="UP000306229">
    <property type="component" value="Chromosome"/>
</dbReference>
<keyword evidence="2" id="KW-1185">Reference proteome</keyword>
<evidence type="ECO:0000313" key="1">
    <source>
        <dbReference type="EMBL" id="QCX39151.1"/>
    </source>
</evidence>
<dbReference type="KEGG" id="fbe:FF125_12145"/>
<protein>
    <recommendedName>
        <fullName evidence="3">Carboxypeptidase-like regulatory domain-containing protein</fullName>
    </recommendedName>
</protein>
<evidence type="ECO:0008006" key="3">
    <source>
        <dbReference type="Google" id="ProtNLM"/>
    </source>
</evidence>
<name>A0A5B7TUZ5_9FLAO</name>
<proteinExistence type="predicted"/>
<sequence length="259" mass="30336">MEKSTYLFLFLLYSISVTSQEDRTLLYGSIISDEKDLKNLHVINKTSQKGTITNSEGLFSILAKPMDTLFFRGIQFISKEVVISKKNINNNSIQVELIIKTNELKEVYLRKRENMARALNLPNAGKEPLKGIDRKLAYYSQEKTHVVILKTLLGQAGGIDNIYNIISGNRKKHRKLKKLIEDDKLLERNKLLYKEIRTHFKDDFFIYTLKIPSKKIDDFIKFCVPKNIINLFHKKSYLQVIDIFFKQSKLYLKKLQHEE</sequence>